<name>A0A368UB64_9GAMM</name>
<keyword evidence="2" id="KW-1185">Reference proteome</keyword>
<comment type="caution">
    <text evidence="1">The sequence shown here is derived from an EMBL/GenBank/DDBJ whole genome shotgun (WGS) entry which is preliminary data.</text>
</comment>
<proteinExistence type="predicted"/>
<evidence type="ECO:0000313" key="1">
    <source>
        <dbReference type="EMBL" id="RCV93827.1"/>
    </source>
</evidence>
<evidence type="ECO:0000313" key="2">
    <source>
        <dbReference type="Proteomes" id="UP000253204"/>
    </source>
</evidence>
<gene>
    <name evidence="1" type="ORF">DU506_01330</name>
</gene>
<reference evidence="1 2" key="1">
    <citation type="submission" date="2018-07" db="EMBL/GenBank/DDBJ databases">
        <title>Halomonas rutogse sp. nov., isolated from Lake TangqianCo on Tibetan Plateau.</title>
        <authorList>
            <person name="Lu H."/>
            <person name="Xing P."/>
            <person name="Wu Q."/>
        </authorList>
    </citation>
    <scope>NUCLEOTIDE SEQUENCE [LARGE SCALE GENOMIC DNA]</scope>
    <source>
        <strain evidence="1 2">TQ8S</strain>
    </source>
</reference>
<dbReference type="RefSeq" id="WP_114485155.1">
    <property type="nucleotide sequence ID" value="NZ_CBCSHM010000001.1"/>
</dbReference>
<protein>
    <submittedName>
        <fullName evidence="1">Uncharacterized protein</fullName>
    </submittedName>
</protein>
<dbReference type="AlphaFoldDB" id="A0A368UB64"/>
<organism evidence="1 2">
    <name type="scientific">Vreelandella rituensis</name>
    <dbReference type="NCBI Taxonomy" id="2282306"/>
    <lineage>
        <taxon>Bacteria</taxon>
        <taxon>Pseudomonadati</taxon>
        <taxon>Pseudomonadota</taxon>
        <taxon>Gammaproteobacteria</taxon>
        <taxon>Oceanospirillales</taxon>
        <taxon>Halomonadaceae</taxon>
        <taxon>Vreelandella</taxon>
    </lineage>
</organism>
<dbReference type="EMBL" id="QPIJ01000001">
    <property type="protein sequence ID" value="RCV93827.1"/>
    <property type="molecule type" value="Genomic_DNA"/>
</dbReference>
<sequence length="118" mass="12814">MKTNVYAITPEAKELNVAVCSIRRNTDRESIELPIRFAHAKGWQVRPESNGPISLLTPGAINLAIRTGIGSLNDQLGGMAFFCLSLSAKACCTDCRSPKKELCMAYQQIPAEEISSQG</sequence>
<dbReference type="Proteomes" id="UP000253204">
    <property type="component" value="Unassembled WGS sequence"/>
</dbReference>
<accession>A0A368UB64</accession>